<dbReference type="AlphaFoldDB" id="A0A8H9MVE5"/>
<dbReference type="InterPro" id="IPR036390">
    <property type="entry name" value="WH_DNA-bd_sf"/>
</dbReference>
<reference evidence="1" key="2">
    <citation type="submission" date="2019-01" db="EMBL/GenBank/DDBJ databases">
        <authorList>
            <consortium name="NCBI Pathogen Detection Project"/>
        </authorList>
    </citation>
    <scope>NUCLEOTIDE SEQUENCE</scope>
    <source>
        <strain evidence="1">BCW_3452</strain>
    </source>
</reference>
<organism evidence="1">
    <name type="scientific">Vibrio vulnificus</name>
    <dbReference type="NCBI Taxonomy" id="672"/>
    <lineage>
        <taxon>Bacteria</taxon>
        <taxon>Pseudomonadati</taxon>
        <taxon>Pseudomonadota</taxon>
        <taxon>Gammaproteobacteria</taxon>
        <taxon>Vibrionales</taxon>
        <taxon>Vibrionaceae</taxon>
        <taxon>Vibrio</taxon>
    </lineage>
</organism>
<evidence type="ECO:0000313" key="1">
    <source>
        <dbReference type="EMBL" id="HAS8538317.1"/>
    </source>
</evidence>
<dbReference type="Proteomes" id="UP000863257">
    <property type="component" value="Unassembled WGS sequence"/>
</dbReference>
<proteinExistence type="predicted"/>
<sequence length="255" mass="29774">MNKDTSNVSDKFRTIIRLLGVSSKDVFPTPKEIEVYWALSESHEEWVLQESVNGILESRSIAALNRHVKNLIVKGFLVRVRDGANSKYMRYKAISQDELKVILNKISDQIGNKSTISISRLLGPFDPSEQEFVKNFFVEHIVNGFQLFSEEQPEIFKVADKNWIEKAQLMCELRAEILRPEGSHVDSIRMTNSYLFDILDLFDKYGEMTLGEVSQKLKKDWAFATQYLNQLRKMGYLKRYKNENLYTYYLFSQEV</sequence>
<dbReference type="SUPFAM" id="SSF46785">
    <property type="entry name" value="Winged helix' DNA-binding domain"/>
    <property type="match status" value="1"/>
</dbReference>
<reference evidence="1" key="1">
    <citation type="journal article" date="2018" name="Genome Biol.">
        <title>SKESA: strategic k-mer extension for scrupulous assemblies.</title>
        <authorList>
            <person name="Souvorov A."/>
            <person name="Agarwala R."/>
            <person name="Lipman D.J."/>
        </authorList>
    </citation>
    <scope>NUCLEOTIDE SEQUENCE</scope>
    <source>
        <strain evidence="1">BCW_3452</strain>
    </source>
</reference>
<protein>
    <submittedName>
        <fullName evidence="1">Uncharacterized protein</fullName>
    </submittedName>
</protein>
<name>A0A8H9MVE5_VIBVL</name>
<dbReference type="EMBL" id="DACRBY010000001">
    <property type="protein sequence ID" value="HAS8538317.1"/>
    <property type="molecule type" value="Genomic_DNA"/>
</dbReference>
<gene>
    <name evidence="1" type="ORF">I7730_00695</name>
</gene>
<accession>A0A8H9MVE5</accession>
<comment type="caution">
    <text evidence="1">The sequence shown here is derived from an EMBL/GenBank/DDBJ whole genome shotgun (WGS) entry which is preliminary data.</text>
</comment>